<dbReference type="Pfam" id="PF13439">
    <property type="entry name" value="Glyco_transf_4"/>
    <property type="match status" value="1"/>
</dbReference>
<feature type="domain" description="Glycosyltransferase subfamily 4-like N-terminal" evidence="2">
    <location>
        <begin position="13"/>
        <end position="154"/>
    </location>
</feature>
<dbReference type="AlphaFoldDB" id="A0A9D1KD97"/>
<evidence type="ECO:0000259" key="2">
    <source>
        <dbReference type="Pfam" id="PF13439"/>
    </source>
</evidence>
<proteinExistence type="predicted"/>
<dbReference type="Pfam" id="PF00534">
    <property type="entry name" value="Glycos_transf_1"/>
    <property type="match status" value="1"/>
</dbReference>
<dbReference type="PANTHER" id="PTHR12526:SF630">
    <property type="entry name" value="GLYCOSYLTRANSFERASE"/>
    <property type="match status" value="1"/>
</dbReference>
<protein>
    <submittedName>
        <fullName evidence="3">Glycosyltransferase</fullName>
    </submittedName>
</protein>
<comment type="caution">
    <text evidence="3">The sequence shown here is derived from an EMBL/GenBank/DDBJ whole genome shotgun (WGS) entry which is preliminary data.</text>
</comment>
<dbReference type="SUPFAM" id="SSF53756">
    <property type="entry name" value="UDP-Glycosyltransferase/glycogen phosphorylase"/>
    <property type="match status" value="1"/>
</dbReference>
<dbReference type="InterPro" id="IPR001296">
    <property type="entry name" value="Glyco_trans_1"/>
</dbReference>
<dbReference type="InterPro" id="IPR028098">
    <property type="entry name" value="Glyco_trans_4-like_N"/>
</dbReference>
<dbReference type="PANTHER" id="PTHR12526">
    <property type="entry name" value="GLYCOSYLTRANSFERASE"/>
    <property type="match status" value="1"/>
</dbReference>
<dbReference type="EMBL" id="DVKT01000069">
    <property type="protein sequence ID" value="HIT40228.1"/>
    <property type="molecule type" value="Genomic_DNA"/>
</dbReference>
<evidence type="ECO:0000313" key="4">
    <source>
        <dbReference type="Proteomes" id="UP000886722"/>
    </source>
</evidence>
<dbReference type="Gene3D" id="3.40.50.2000">
    <property type="entry name" value="Glycogen Phosphorylase B"/>
    <property type="match status" value="2"/>
</dbReference>
<reference evidence="3" key="2">
    <citation type="journal article" date="2021" name="PeerJ">
        <title>Extensive microbial diversity within the chicken gut microbiome revealed by metagenomics and culture.</title>
        <authorList>
            <person name="Gilroy R."/>
            <person name="Ravi A."/>
            <person name="Getino M."/>
            <person name="Pursley I."/>
            <person name="Horton D.L."/>
            <person name="Alikhan N.F."/>
            <person name="Baker D."/>
            <person name="Gharbi K."/>
            <person name="Hall N."/>
            <person name="Watson M."/>
            <person name="Adriaenssens E.M."/>
            <person name="Foster-Nyarko E."/>
            <person name="Jarju S."/>
            <person name="Secka A."/>
            <person name="Antonio M."/>
            <person name="Oren A."/>
            <person name="Chaudhuri R.R."/>
            <person name="La Ragione R."/>
            <person name="Hildebrand F."/>
            <person name="Pallen M.J."/>
        </authorList>
    </citation>
    <scope>NUCLEOTIDE SEQUENCE</scope>
    <source>
        <strain evidence="3">21143</strain>
    </source>
</reference>
<evidence type="ECO:0000259" key="1">
    <source>
        <dbReference type="Pfam" id="PF00534"/>
    </source>
</evidence>
<gene>
    <name evidence="3" type="ORF">IAD06_09375</name>
</gene>
<name>A0A9D1KD97_9BACT</name>
<accession>A0A9D1KD97</accession>
<reference evidence="3" key="1">
    <citation type="submission" date="2020-10" db="EMBL/GenBank/DDBJ databases">
        <authorList>
            <person name="Gilroy R."/>
        </authorList>
    </citation>
    <scope>NUCLEOTIDE SEQUENCE</scope>
    <source>
        <strain evidence="3">21143</strain>
    </source>
</reference>
<dbReference type="GO" id="GO:0016757">
    <property type="term" value="F:glycosyltransferase activity"/>
    <property type="evidence" value="ECO:0007669"/>
    <property type="project" value="InterPro"/>
</dbReference>
<feature type="domain" description="Glycosyl transferase family 1" evidence="1">
    <location>
        <begin position="155"/>
        <end position="318"/>
    </location>
</feature>
<organism evidence="3 4">
    <name type="scientific">Candidatus Caccoplasma intestinavium</name>
    <dbReference type="NCBI Taxonomy" id="2840716"/>
    <lineage>
        <taxon>Bacteria</taxon>
        <taxon>Pseudomonadati</taxon>
        <taxon>Bacteroidota</taxon>
        <taxon>Bacteroidia</taxon>
        <taxon>Bacteroidales</taxon>
        <taxon>Bacteroidaceae</taxon>
        <taxon>Bacteroidaceae incertae sedis</taxon>
        <taxon>Candidatus Caccoplasma</taxon>
    </lineage>
</organism>
<dbReference type="Proteomes" id="UP000886722">
    <property type="component" value="Unassembled WGS sequence"/>
</dbReference>
<evidence type="ECO:0000313" key="3">
    <source>
        <dbReference type="EMBL" id="HIT40228.1"/>
    </source>
</evidence>
<sequence>MKIVHCIFSFNTGGAETMLIDIVNEQIKTQEVTIVIVNHIYHKELIAQLDKKIRLIFIGRKPHSYSILPLLRLNWILFRLHPDIIHLHNYAMSRIIFPLMPSKLFLTVHDLHISLKYVKDKTNLIAISNAVKDDISSKGNYKIYTIPNGINFERIEKRSNSGILNEKFRIVQVANLIMNKKGQDILINAISILKKRNIKNIEVSFIGTGNDIHILKQMADNLGVSEQIHFLGLKDRQYIYSHLKEYDLMCHPARYEGFGLCIAEGIAAMLPILVSDEGGPYEIIKQGRLGYAFQSGNAVDCADKIEYIFKNYNDAVKLTFPAYEHAMQHYSIKRMVKKYTQSYKDANNK</sequence>